<proteinExistence type="predicted"/>
<dbReference type="Proteomes" id="UP000518887">
    <property type="component" value="Unassembled WGS sequence"/>
</dbReference>
<accession>A0A7W8G9R5</accession>
<dbReference type="EMBL" id="JACHFQ010000005">
    <property type="protein sequence ID" value="MBB5226334.1"/>
    <property type="molecule type" value="Genomic_DNA"/>
</dbReference>
<reference evidence="2 3" key="1">
    <citation type="submission" date="2020-08" db="EMBL/GenBank/DDBJ databases">
        <title>Genomic Encyclopedia of Type Strains, Phase IV (KMG-IV): sequencing the most valuable type-strain genomes for metagenomic binning, comparative biology and taxonomic classification.</title>
        <authorList>
            <person name="Goeker M."/>
        </authorList>
    </citation>
    <scope>NUCLEOTIDE SEQUENCE [LARGE SCALE GENOMIC DNA]</scope>
    <source>
        <strain evidence="2 3">DSM 103462</strain>
    </source>
</reference>
<feature type="domain" description="Metallo-beta-lactamase" evidence="1">
    <location>
        <begin position="34"/>
        <end position="244"/>
    </location>
</feature>
<dbReference type="InterPro" id="IPR001279">
    <property type="entry name" value="Metallo-B-lactamas"/>
</dbReference>
<dbReference type="SUPFAM" id="SSF56281">
    <property type="entry name" value="Metallo-hydrolase/oxidoreductase"/>
    <property type="match status" value="1"/>
</dbReference>
<dbReference type="InterPro" id="IPR036866">
    <property type="entry name" value="RibonucZ/Hydroxyglut_hydro"/>
</dbReference>
<dbReference type="AlphaFoldDB" id="A0A7W8G9R5"/>
<dbReference type="PANTHER" id="PTHR42663">
    <property type="entry name" value="HYDROLASE C777.06C-RELATED-RELATED"/>
    <property type="match status" value="1"/>
</dbReference>
<gene>
    <name evidence="2" type="ORF">HNP76_001707</name>
</gene>
<comment type="caution">
    <text evidence="2">The sequence shown here is derived from an EMBL/GenBank/DDBJ whole genome shotgun (WGS) entry which is preliminary data.</text>
</comment>
<evidence type="ECO:0000313" key="2">
    <source>
        <dbReference type="EMBL" id="MBB5226334.1"/>
    </source>
</evidence>
<dbReference type="GO" id="GO:0103043">
    <property type="term" value="F:phosphoribosyl 1,2-cyclic phosphate phosphodiesterase activity"/>
    <property type="evidence" value="ECO:0007669"/>
    <property type="project" value="UniProtKB-EC"/>
</dbReference>
<dbReference type="PROSITE" id="PS51257">
    <property type="entry name" value="PROKAR_LIPOPROTEIN"/>
    <property type="match status" value="1"/>
</dbReference>
<name>A0A7W8G9R5_9SPIR</name>
<dbReference type="PANTHER" id="PTHR42663:SF6">
    <property type="entry name" value="HYDROLASE C777.06C-RELATED"/>
    <property type="match status" value="1"/>
</dbReference>
<keyword evidence="2" id="KW-0378">Hydrolase</keyword>
<organism evidence="2 3">
    <name type="scientific">Treponema ruminis</name>
    <dbReference type="NCBI Taxonomy" id="744515"/>
    <lineage>
        <taxon>Bacteria</taxon>
        <taxon>Pseudomonadati</taxon>
        <taxon>Spirochaetota</taxon>
        <taxon>Spirochaetia</taxon>
        <taxon>Spirochaetales</taxon>
        <taxon>Treponemataceae</taxon>
        <taxon>Treponema</taxon>
    </lineage>
</organism>
<dbReference type="RefSeq" id="WP_184659494.1">
    <property type="nucleotide sequence ID" value="NZ_CP031518.1"/>
</dbReference>
<sequence length="304" mass="33579">MKMTLMGTGTSHGVPVIACSCEVCKSTDEHDKRLRCCALLEHEGKKFLIDVGPDFRTQALKFNLCSLDAVFITHSHADHLHGIDDLRIFSHKNSAAMCKDSVIKSKYPETSGEGLPVYTSERTKGYIHERFPYIFVDHEKGGGIPKLNLIGMDSNSSENPLNLCGLKVVPIPMLHGNHHTIGFVFTSTGSDGSPHSIAYLTDCNFISEESLAEVKKAGGQIEHLVIDALREREHSSHCNFLQAMGYAEQIGARHTWFTHLTHDKKHGQIQSYINDHLAEFPNLSQIVKNGGSVSPSYDGLILQA</sequence>
<dbReference type="Gene3D" id="3.60.15.10">
    <property type="entry name" value="Ribonuclease Z/Hydroxyacylglutathione hydrolase-like"/>
    <property type="match status" value="1"/>
</dbReference>
<dbReference type="Pfam" id="PF12706">
    <property type="entry name" value="Lactamase_B_2"/>
    <property type="match status" value="1"/>
</dbReference>
<keyword evidence="3" id="KW-1185">Reference proteome</keyword>
<dbReference type="EC" id="3.1.4.55" evidence="2"/>
<evidence type="ECO:0000313" key="3">
    <source>
        <dbReference type="Proteomes" id="UP000518887"/>
    </source>
</evidence>
<dbReference type="CDD" id="cd16279">
    <property type="entry name" value="metallo-hydrolase-like_MBL-fold"/>
    <property type="match status" value="1"/>
</dbReference>
<evidence type="ECO:0000259" key="1">
    <source>
        <dbReference type="SMART" id="SM00849"/>
    </source>
</evidence>
<protein>
    <submittedName>
        <fullName evidence="2">Phosphoribosyl 1,2-cyclic phosphate phosphodiesterase</fullName>
        <ecNumber evidence="2">3.1.4.55</ecNumber>
    </submittedName>
</protein>
<dbReference type="SMART" id="SM00849">
    <property type="entry name" value="Lactamase_B"/>
    <property type="match status" value="1"/>
</dbReference>